<protein>
    <submittedName>
        <fullName evidence="2">Uncharacterized protein</fullName>
    </submittedName>
</protein>
<feature type="chain" id="PRO_5016643827" evidence="1">
    <location>
        <begin position="21"/>
        <end position="192"/>
    </location>
</feature>
<dbReference type="AlphaFoldDB" id="A0A364P371"/>
<dbReference type="RefSeq" id="WP_112142030.1">
    <property type="nucleotide sequence ID" value="NZ_PGTO01000001.1"/>
</dbReference>
<feature type="signal peptide" evidence="1">
    <location>
        <begin position="1"/>
        <end position="20"/>
    </location>
</feature>
<comment type="caution">
    <text evidence="2">The sequence shown here is derived from an EMBL/GenBank/DDBJ whole genome shotgun (WGS) entry which is preliminary data.</text>
</comment>
<evidence type="ECO:0000313" key="3">
    <source>
        <dbReference type="Proteomes" id="UP000251075"/>
    </source>
</evidence>
<evidence type="ECO:0000313" key="2">
    <source>
        <dbReference type="EMBL" id="RAU23799.1"/>
    </source>
</evidence>
<reference evidence="2 3" key="1">
    <citation type="submission" date="2017-11" db="EMBL/GenBank/DDBJ databases">
        <title>Draft genome sequence of magnetotactic bacterium Magnetospirillum kuznetsovii LBB-42.</title>
        <authorList>
            <person name="Grouzdev D.S."/>
            <person name="Rysina M.S."/>
            <person name="Baslerov R.V."/>
            <person name="Koziaeva V."/>
        </authorList>
    </citation>
    <scope>NUCLEOTIDE SEQUENCE [LARGE SCALE GENOMIC DNA]</scope>
    <source>
        <strain evidence="2 3">LBB-42</strain>
    </source>
</reference>
<sequence length="192" mass="21723">MRWLVVLVAILVIAASPAWTAEWDKPGSSDWPPIPGNVGMTGFLGEWDPQCNNGAYLENGRMTVHADGRIGYALKNPYLPTQYRLIEETAYYVLLMVRSPPVGKYGESFGFAIFRPEGKFGDPIPLRLHTCWPEQKELSGFSWNDGDQGARRVWQGSKSCNPALRKLTEREPFFGEGVRGWDQPCNYDRPIR</sequence>
<keyword evidence="1" id="KW-0732">Signal</keyword>
<evidence type="ECO:0000256" key="1">
    <source>
        <dbReference type="SAM" id="SignalP"/>
    </source>
</evidence>
<dbReference type="OrthoDB" id="7369859at2"/>
<dbReference type="Proteomes" id="UP000251075">
    <property type="component" value="Unassembled WGS sequence"/>
</dbReference>
<organism evidence="2 3">
    <name type="scientific">Paramagnetospirillum kuznetsovii</name>
    <dbReference type="NCBI Taxonomy" id="2053833"/>
    <lineage>
        <taxon>Bacteria</taxon>
        <taxon>Pseudomonadati</taxon>
        <taxon>Pseudomonadota</taxon>
        <taxon>Alphaproteobacteria</taxon>
        <taxon>Rhodospirillales</taxon>
        <taxon>Magnetospirillaceae</taxon>
        <taxon>Paramagnetospirillum</taxon>
    </lineage>
</organism>
<name>A0A364P371_9PROT</name>
<keyword evidence="3" id="KW-1185">Reference proteome</keyword>
<gene>
    <name evidence="2" type="ORF">CU669_01545</name>
</gene>
<dbReference type="EMBL" id="PGTO01000001">
    <property type="protein sequence ID" value="RAU23799.1"/>
    <property type="molecule type" value="Genomic_DNA"/>
</dbReference>
<proteinExistence type="predicted"/>
<accession>A0A364P371</accession>